<proteinExistence type="predicted"/>
<evidence type="ECO:0000259" key="2">
    <source>
        <dbReference type="SMART" id="SM00363"/>
    </source>
</evidence>
<dbReference type="GO" id="GO:0003723">
    <property type="term" value="F:RNA binding"/>
    <property type="evidence" value="ECO:0007669"/>
    <property type="project" value="UniProtKB-KW"/>
</dbReference>
<keyword evidence="1" id="KW-0694">RNA-binding</keyword>
<dbReference type="InterPro" id="IPR036986">
    <property type="entry name" value="S4_RNA-bd_sf"/>
</dbReference>
<dbReference type="AlphaFoldDB" id="A0AAW1V3P4"/>
<evidence type="ECO:0000313" key="4">
    <source>
        <dbReference type="Proteomes" id="UP001431783"/>
    </source>
</evidence>
<dbReference type="PROSITE" id="PS50889">
    <property type="entry name" value="S4"/>
    <property type="match status" value="1"/>
</dbReference>
<dbReference type="PANTHER" id="PTHR13633">
    <property type="entry name" value="MITOCHONDRIAL TRANSCRIPTION RESCUE FACTOR 1"/>
    <property type="match status" value="1"/>
</dbReference>
<dbReference type="Pfam" id="PF25818">
    <property type="entry name" value="MTRES1_C"/>
    <property type="match status" value="1"/>
</dbReference>
<dbReference type="Proteomes" id="UP001431783">
    <property type="component" value="Unassembled WGS sequence"/>
</dbReference>
<feature type="domain" description="RNA-binding S4" evidence="2">
    <location>
        <begin position="73"/>
        <end position="130"/>
    </location>
</feature>
<dbReference type="SUPFAM" id="SSF55174">
    <property type="entry name" value="Alpha-L RNA-binding motif"/>
    <property type="match status" value="1"/>
</dbReference>
<dbReference type="SMART" id="SM00363">
    <property type="entry name" value="S4"/>
    <property type="match status" value="1"/>
</dbReference>
<dbReference type="GO" id="GO:0005739">
    <property type="term" value="C:mitochondrion"/>
    <property type="evidence" value="ECO:0007669"/>
    <property type="project" value="TreeGrafter"/>
</dbReference>
<dbReference type="EMBL" id="JARQZJ010000108">
    <property type="protein sequence ID" value="KAK9887347.1"/>
    <property type="molecule type" value="Genomic_DNA"/>
</dbReference>
<dbReference type="PANTHER" id="PTHR13633:SF3">
    <property type="entry name" value="MITOCHONDRIAL TRANSCRIPTION RESCUE FACTOR 1"/>
    <property type="match status" value="1"/>
</dbReference>
<dbReference type="InterPro" id="IPR057896">
    <property type="entry name" value="MTRES1_C"/>
</dbReference>
<dbReference type="CDD" id="cd00165">
    <property type="entry name" value="S4"/>
    <property type="match status" value="1"/>
</dbReference>
<protein>
    <recommendedName>
        <fullName evidence="2">RNA-binding S4 domain-containing protein</fullName>
    </recommendedName>
</protein>
<evidence type="ECO:0000313" key="3">
    <source>
        <dbReference type="EMBL" id="KAK9887347.1"/>
    </source>
</evidence>
<accession>A0AAW1V3P4</accession>
<name>A0AAW1V3P4_9CUCU</name>
<dbReference type="InterPro" id="IPR002942">
    <property type="entry name" value="S4_RNA-bd"/>
</dbReference>
<comment type="caution">
    <text evidence="3">The sequence shown here is derived from an EMBL/GenBank/DDBJ whole genome shotgun (WGS) entry which is preliminary data.</text>
</comment>
<keyword evidence="4" id="KW-1185">Reference proteome</keyword>
<sequence>MLFRKLLCNYFWNNATIPFKDNTNVVLSTTLAEVNRFKSKNSITYQSSESSDTDNLDVDDKISKIRTINISNLRVDLILKSGLGIARNKIEKLFYENKIRVNGEKIEKKSVQVEEGDEIDVIKGPSPSNPQLLLVARVEVLKVKPVEENLSIKIRRSKSLLIEHYDKH</sequence>
<dbReference type="Gene3D" id="3.10.290.10">
    <property type="entry name" value="RNA-binding S4 domain"/>
    <property type="match status" value="1"/>
</dbReference>
<gene>
    <name evidence="3" type="ORF">WA026_022017</name>
</gene>
<dbReference type="GO" id="GO:1903108">
    <property type="term" value="P:regulation of mitochondrial transcription"/>
    <property type="evidence" value="ECO:0007669"/>
    <property type="project" value="TreeGrafter"/>
</dbReference>
<reference evidence="3 4" key="1">
    <citation type="submission" date="2023-03" db="EMBL/GenBank/DDBJ databases">
        <title>Genome insight into feeding habits of ladybird beetles.</title>
        <authorList>
            <person name="Li H.-S."/>
            <person name="Huang Y.-H."/>
            <person name="Pang H."/>
        </authorList>
    </citation>
    <scope>NUCLEOTIDE SEQUENCE [LARGE SCALE GENOMIC DNA]</scope>
    <source>
        <strain evidence="3">SYSU_2023b</strain>
        <tissue evidence="3">Whole body</tissue>
    </source>
</reference>
<evidence type="ECO:0000256" key="1">
    <source>
        <dbReference type="PROSITE-ProRule" id="PRU00182"/>
    </source>
</evidence>
<organism evidence="3 4">
    <name type="scientific">Henosepilachna vigintioctopunctata</name>
    <dbReference type="NCBI Taxonomy" id="420089"/>
    <lineage>
        <taxon>Eukaryota</taxon>
        <taxon>Metazoa</taxon>
        <taxon>Ecdysozoa</taxon>
        <taxon>Arthropoda</taxon>
        <taxon>Hexapoda</taxon>
        <taxon>Insecta</taxon>
        <taxon>Pterygota</taxon>
        <taxon>Neoptera</taxon>
        <taxon>Endopterygota</taxon>
        <taxon>Coleoptera</taxon>
        <taxon>Polyphaga</taxon>
        <taxon>Cucujiformia</taxon>
        <taxon>Coccinelloidea</taxon>
        <taxon>Coccinellidae</taxon>
        <taxon>Epilachninae</taxon>
        <taxon>Epilachnini</taxon>
        <taxon>Henosepilachna</taxon>
    </lineage>
</organism>